<evidence type="ECO:0000256" key="1">
    <source>
        <dbReference type="SAM" id="MobiDB-lite"/>
    </source>
</evidence>
<sequence length="82" mass="8662">MGVASGSGEQQARSAAAKKDTVYSTTSLPSWVQEALEDDNLAQPWKSQDVGQDDPNFGEGEDQLQLYNKGVKCCPGEGSLAA</sequence>
<dbReference type="EMBL" id="MU839847">
    <property type="protein sequence ID" value="KAK1750426.1"/>
    <property type="molecule type" value="Genomic_DNA"/>
</dbReference>
<name>A0AAJ0B6V0_9PEZI</name>
<evidence type="ECO:0000313" key="2">
    <source>
        <dbReference type="EMBL" id="KAK1750426.1"/>
    </source>
</evidence>
<organism evidence="2 3">
    <name type="scientific">Echria macrotheca</name>
    <dbReference type="NCBI Taxonomy" id="438768"/>
    <lineage>
        <taxon>Eukaryota</taxon>
        <taxon>Fungi</taxon>
        <taxon>Dikarya</taxon>
        <taxon>Ascomycota</taxon>
        <taxon>Pezizomycotina</taxon>
        <taxon>Sordariomycetes</taxon>
        <taxon>Sordariomycetidae</taxon>
        <taxon>Sordariales</taxon>
        <taxon>Schizotheciaceae</taxon>
        <taxon>Echria</taxon>
    </lineage>
</organism>
<keyword evidence="3" id="KW-1185">Reference proteome</keyword>
<dbReference type="Proteomes" id="UP001239445">
    <property type="component" value="Unassembled WGS sequence"/>
</dbReference>
<protein>
    <submittedName>
        <fullName evidence="2">Uncharacterized protein</fullName>
    </submittedName>
</protein>
<reference evidence="2" key="1">
    <citation type="submission" date="2023-06" db="EMBL/GenBank/DDBJ databases">
        <title>Genome-scale phylogeny and comparative genomics of the fungal order Sordariales.</title>
        <authorList>
            <consortium name="Lawrence Berkeley National Laboratory"/>
            <person name="Hensen N."/>
            <person name="Bonometti L."/>
            <person name="Westerberg I."/>
            <person name="Brannstrom I.O."/>
            <person name="Guillou S."/>
            <person name="Cros-Aarteil S."/>
            <person name="Calhoun S."/>
            <person name="Haridas S."/>
            <person name="Kuo A."/>
            <person name="Mondo S."/>
            <person name="Pangilinan J."/>
            <person name="Riley R."/>
            <person name="Labutti K."/>
            <person name="Andreopoulos B."/>
            <person name="Lipzen A."/>
            <person name="Chen C."/>
            <person name="Yanf M."/>
            <person name="Daum C."/>
            <person name="Ng V."/>
            <person name="Clum A."/>
            <person name="Steindorff A."/>
            <person name="Ohm R."/>
            <person name="Martin F."/>
            <person name="Silar P."/>
            <person name="Natvig D."/>
            <person name="Lalanne C."/>
            <person name="Gautier V."/>
            <person name="Ament-Velasquez S.L."/>
            <person name="Kruys A."/>
            <person name="Hutchinson M.I."/>
            <person name="Powell A.J."/>
            <person name="Barry K."/>
            <person name="Miller A.N."/>
            <person name="Grigoriev I.V."/>
            <person name="Debuchy R."/>
            <person name="Gladieux P."/>
            <person name="Thoren M.H."/>
            <person name="Johannesson H."/>
        </authorList>
    </citation>
    <scope>NUCLEOTIDE SEQUENCE</scope>
    <source>
        <strain evidence="2">PSN4</strain>
    </source>
</reference>
<proteinExistence type="predicted"/>
<gene>
    <name evidence="2" type="ORF">QBC47DRAFT_418183</name>
</gene>
<comment type="caution">
    <text evidence="2">The sequence shown here is derived from an EMBL/GenBank/DDBJ whole genome shotgun (WGS) entry which is preliminary data.</text>
</comment>
<feature type="region of interest" description="Disordered" evidence="1">
    <location>
        <begin position="1"/>
        <end position="62"/>
    </location>
</feature>
<evidence type="ECO:0000313" key="3">
    <source>
        <dbReference type="Proteomes" id="UP001239445"/>
    </source>
</evidence>
<dbReference type="AlphaFoldDB" id="A0AAJ0B6V0"/>
<accession>A0AAJ0B6V0</accession>